<keyword evidence="3" id="KW-1185">Reference proteome</keyword>
<sequence>MAKRNTKYTPPPPTELIVHRKDFILKLEERIQEGEDILKFDVTTQSDFNKNRDDFNRWNDYNSEYLKQSFNNEYNEYKDRYDKCAMFIGLGKNRSGPQGKLINFKESVEAKLNNLKKLLGKADLLKSSIEEPSVQEMKDATTKTNNIFIVHGHNDHIKIDVARTLDKLGLNPIILSEQPNRGQTIIEKFELHSDVGFAVVLLTADDLGRVKTSDEDKYRARQNVIIEMGYFIGKLGRSNVFPMYEDGVELPSDLLGILYNPIDDAKTWKFKLVKELTAAGYQVDANKIL</sequence>
<protein>
    <recommendedName>
        <fullName evidence="1">CD-NTase-associated protein 12/Pycsar effector protein TIR domain-containing protein</fullName>
    </recommendedName>
</protein>
<dbReference type="RefSeq" id="WP_345007259.1">
    <property type="nucleotide sequence ID" value="NZ_BAABCY010000080.1"/>
</dbReference>
<proteinExistence type="predicted"/>
<dbReference type="PIRSF" id="PIRSF032620">
    <property type="entry name" value="UCP032620"/>
    <property type="match status" value="1"/>
</dbReference>
<evidence type="ECO:0000259" key="1">
    <source>
        <dbReference type="Pfam" id="PF10137"/>
    </source>
</evidence>
<gene>
    <name evidence="2" type="ORF">GCM10022395_30420</name>
</gene>
<dbReference type="InterPro" id="IPR019302">
    <property type="entry name" value="CAP12/PCTIR_TIR_dom"/>
</dbReference>
<evidence type="ECO:0000313" key="3">
    <source>
        <dbReference type="Proteomes" id="UP001500954"/>
    </source>
</evidence>
<evidence type="ECO:0000313" key="2">
    <source>
        <dbReference type="EMBL" id="GAA3579662.1"/>
    </source>
</evidence>
<dbReference type="Pfam" id="PF10137">
    <property type="entry name" value="CAP12-PCTIR_TIR"/>
    <property type="match status" value="1"/>
</dbReference>
<accession>A0ABP6YC21</accession>
<dbReference type="InterPro" id="IPR014571">
    <property type="entry name" value="UCP032620"/>
</dbReference>
<reference evidence="3" key="1">
    <citation type="journal article" date="2019" name="Int. J. Syst. Evol. Microbiol.">
        <title>The Global Catalogue of Microorganisms (GCM) 10K type strain sequencing project: providing services to taxonomists for standard genome sequencing and annotation.</title>
        <authorList>
            <consortium name="The Broad Institute Genomics Platform"/>
            <consortium name="The Broad Institute Genome Sequencing Center for Infectious Disease"/>
            <person name="Wu L."/>
            <person name="Ma J."/>
        </authorList>
    </citation>
    <scope>NUCLEOTIDE SEQUENCE [LARGE SCALE GENOMIC DNA]</scope>
    <source>
        <strain evidence="3">JCM 17111</strain>
    </source>
</reference>
<organism evidence="2 3">
    <name type="scientific">Snuella lapsa</name>
    <dbReference type="NCBI Taxonomy" id="870481"/>
    <lineage>
        <taxon>Bacteria</taxon>
        <taxon>Pseudomonadati</taxon>
        <taxon>Bacteroidota</taxon>
        <taxon>Flavobacteriia</taxon>
        <taxon>Flavobacteriales</taxon>
        <taxon>Flavobacteriaceae</taxon>
        <taxon>Snuella</taxon>
    </lineage>
</organism>
<feature type="domain" description="CD-NTase-associated protein 12/Pycsar effector protein TIR" evidence="1">
    <location>
        <begin position="146"/>
        <end position="263"/>
    </location>
</feature>
<name>A0ABP6YC21_9FLAO</name>
<dbReference type="Proteomes" id="UP001500954">
    <property type="component" value="Unassembled WGS sequence"/>
</dbReference>
<dbReference type="EMBL" id="BAABCY010000080">
    <property type="protein sequence ID" value="GAA3579662.1"/>
    <property type="molecule type" value="Genomic_DNA"/>
</dbReference>
<comment type="caution">
    <text evidence="2">The sequence shown here is derived from an EMBL/GenBank/DDBJ whole genome shotgun (WGS) entry which is preliminary data.</text>
</comment>